<comment type="caution">
    <text evidence="1">The sequence shown here is derived from an EMBL/GenBank/DDBJ whole genome shotgun (WGS) entry which is preliminary data.</text>
</comment>
<dbReference type="RefSeq" id="WP_229963089.1">
    <property type="nucleotide sequence ID" value="NZ_JAJJWI010000050.1"/>
</dbReference>
<dbReference type="Proteomes" id="UP001597369">
    <property type="component" value="Unassembled WGS sequence"/>
</dbReference>
<keyword evidence="2" id="KW-1185">Reference proteome</keyword>
<evidence type="ECO:0000313" key="1">
    <source>
        <dbReference type="EMBL" id="MFD2066988.1"/>
    </source>
</evidence>
<proteinExistence type="predicted"/>
<sequence>MNAKDKQKEFIKTYLKPKLKEEGYNTAGQNWWKNKGDFFITINLQNSQWNSVESLSFCFNIGVALTEKIKDPEKKKATYYDAGAAIREDGFLPDERKKHKYRKESWLGYIITNDTDLEDFSRELKIDFEEAILPKLNNLDSLEDCLSFFKQFGFWGENLKKQIEEISKT</sequence>
<dbReference type="InterPro" id="IPR025412">
    <property type="entry name" value="DUF4304"/>
</dbReference>
<evidence type="ECO:0000313" key="2">
    <source>
        <dbReference type="Proteomes" id="UP001597369"/>
    </source>
</evidence>
<reference evidence="2" key="1">
    <citation type="journal article" date="2019" name="Int. J. Syst. Evol. Microbiol.">
        <title>The Global Catalogue of Microorganisms (GCM) 10K type strain sequencing project: providing services to taxonomists for standard genome sequencing and annotation.</title>
        <authorList>
            <consortium name="The Broad Institute Genomics Platform"/>
            <consortium name="The Broad Institute Genome Sequencing Center for Infectious Disease"/>
            <person name="Wu L."/>
            <person name="Ma J."/>
        </authorList>
    </citation>
    <scope>NUCLEOTIDE SEQUENCE [LARGE SCALE GENOMIC DNA]</scope>
    <source>
        <strain evidence="2">JCM 16545</strain>
    </source>
</reference>
<gene>
    <name evidence="1" type="ORF">ACFSKU_08840</name>
</gene>
<dbReference type="Pfam" id="PF14137">
    <property type="entry name" value="DUF4304"/>
    <property type="match status" value="1"/>
</dbReference>
<protein>
    <submittedName>
        <fullName evidence="1">DUF4304 domain-containing protein</fullName>
    </submittedName>
</protein>
<organism evidence="1 2">
    <name type="scientific">Pontibacter silvestris</name>
    <dbReference type="NCBI Taxonomy" id="2305183"/>
    <lineage>
        <taxon>Bacteria</taxon>
        <taxon>Pseudomonadati</taxon>
        <taxon>Bacteroidota</taxon>
        <taxon>Cytophagia</taxon>
        <taxon>Cytophagales</taxon>
        <taxon>Hymenobacteraceae</taxon>
        <taxon>Pontibacter</taxon>
    </lineage>
</organism>
<name>A0ABW4WXQ7_9BACT</name>
<dbReference type="EMBL" id="JBHUHV010000026">
    <property type="protein sequence ID" value="MFD2066988.1"/>
    <property type="molecule type" value="Genomic_DNA"/>
</dbReference>
<accession>A0ABW4WXQ7</accession>